<comment type="caution">
    <text evidence="1">The sequence shown here is derived from an EMBL/GenBank/DDBJ whole genome shotgun (WGS) entry which is preliminary data.</text>
</comment>
<evidence type="ECO:0000313" key="2">
    <source>
        <dbReference type="Proteomes" id="UP000629468"/>
    </source>
</evidence>
<proteinExistence type="predicted"/>
<name>A0A8H7KGF9_AGABI</name>
<dbReference type="EMBL" id="JABXXO010000007">
    <property type="protein sequence ID" value="KAF7773159.1"/>
    <property type="molecule type" value="Genomic_DNA"/>
</dbReference>
<accession>A0A8H7KGF9</accession>
<sequence>MPELLQLPLEIILTILLDSDLDVRDAYAIQALNHFFAQLYKTSIRLQYHLECQVAMVMDNPGCNLSIEKRLQMLRAQEASWKSLDPTMERSVPWPEYDCWSWQIERGHVLALGGTTDDEYSVEAVDSLSMLDHFGLKPRWPGKAAEEPLKNHFIPINDVEASYFCTCIAEHDLIAVLEWKAWPEPERHRYLCECNISFYKHSTGEHHPFATKPCISLYRVPDDVEIGEDAFIQMAMEVFGENFVVTNEVHVKPVGGDVQILILLYIYNWKTGNPKCEPIPVPNTGFIVLDHDLIMLPDNDTWSMVIYYIPPSSVGGQVKLIQRLKLPTMRNPSANTIRWAKCRSVPNPTGDGLFPKYVPPSVPFISRPELALAHFRWEILTPEDEELYSLIFHRNSIMNLLPSRNEWLTTTPAAVESLAMNWDEWGPRISLWRHTGGRQRGMGGLGHTATTNGQYHIYSVPDVSQFSIEDYNKYHVRRYNREIPEEFEDEHILEGETFLPPVVTYLPYYEVTSEEYDYEYVYITDGIIVGTNAVLSDDEEDSKAACEILYFGAS</sequence>
<protein>
    <recommendedName>
        <fullName evidence="3">F-box domain-containing protein</fullName>
    </recommendedName>
</protein>
<evidence type="ECO:0000313" key="1">
    <source>
        <dbReference type="EMBL" id="KAF7773159.1"/>
    </source>
</evidence>
<evidence type="ECO:0008006" key="3">
    <source>
        <dbReference type="Google" id="ProtNLM"/>
    </source>
</evidence>
<dbReference type="Proteomes" id="UP000629468">
    <property type="component" value="Unassembled WGS sequence"/>
</dbReference>
<organism evidence="1 2">
    <name type="scientific">Agaricus bisporus var. burnettii</name>
    <dbReference type="NCBI Taxonomy" id="192524"/>
    <lineage>
        <taxon>Eukaryota</taxon>
        <taxon>Fungi</taxon>
        <taxon>Dikarya</taxon>
        <taxon>Basidiomycota</taxon>
        <taxon>Agaricomycotina</taxon>
        <taxon>Agaricomycetes</taxon>
        <taxon>Agaricomycetidae</taxon>
        <taxon>Agaricales</taxon>
        <taxon>Agaricineae</taxon>
        <taxon>Agaricaceae</taxon>
        <taxon>Agaricus</taxon>
    </lineage>
</organism>
<gene>
    <name evidence="1" type="ORF">Agabi119p4_5326</name>
</gene>
<reference evidence="1 2" key="1">
    <citation type="journal article" name="Sci. Rep.">
        <title>Telomere-to-telomere assembled and centromere annotated genomes of the two main subspecies of the button mushroom Agaricus bisporus reveal especially polymorphic chromosome ends.</title>
        <authorList>
            <person name="Sonnenberg A.S.M."/>
            <person name="Sedaghat-Telgerd N."/>
            <person name="Lavrijssen B."/>
            <person name="Ohm R.A."/>
            <person name="Hendrickx P.M."/>
            <person name="Scholtmeijer K."/>
            <person name="Baars J.J.P."/>
            <person name="van Peer A."/>
        </authorList>
    </citation>
    <scope>NUCLEOTIDE SEQUENCE [LARGE SCALE GENOMIC DNA]</scope>
    <source>
        <strain evidence="1 2">H119_p4</strain>
    </source>
</reference>
<dbReference type="AlphaFoldDB" id="A0A8H7KGF9"/>